<feature type="compositionally biased region" description="Polar residues" evidence="3">
    <location>
        <begin position="583"/>
        <end position="597"/>
    </location>
</feature>
<comment type="caution">
    <text evidence="4">The sequence shown here is derived from an EMBL/GenBank/DDBJ whole genome shotgun (WGS) entry which is preliminary data.</text>
</comment>
<sequence length="795" mass="91116">MFVCRLYESNFRTLWSTYSRNNKRRVFREVPFGFSHCQCRSVSPSYSHLRHCCASAFSYYESITFERVVTYTRARNALSSCSEPNVPMMDEKINDNTSNDESPSTEKKNEVKSIDRAKDRKRSKEEKSRKREMKKAAEQFLEAVNDVQTLEEKWDVMCKKYSEIMDDNKRLLLNLKQSEKKIMLLQREKEQFQSERNKALLTRKRLENLCRELQKQNKAVKEECLLRLKREEEKRKEVSAKFQNTLVQINQHMNLSLEKNAKMQEENLEMNKMFKSVCDEVALKEKQLLSVHVQMKADLHVARAKLEEVKIEATTEKEALLKEKQQLLLKLTEYQTQIQELQATEAALKSQINIYTDKYDEFQNSLSRSNKVCGEFNDEMERMSKKILALEKETSLWKQRWEKSHAVFLEMATEKQARESELTTLKKRLSLLQDLCRMFQQERTSLLAQLNEKNARASGESPKNDESKEKEENSTKEPVSLENNSGKISPTSSIELLEQRLETGSNPSTTTEKKDEVSSEEKVANASTTESPISRESTAADTTDTNQESKDKDLAISPEDRTQESSVKEESSNVEAIVEDSSKTQLSIAESSPVTSTEKLDEKEDVEKENKEAIERVNDTSCDDTTQSECSSEVIENESIVQTSIPEKKDVQDVQEKEEESKTQSSDQEDKNEKLVESVENKCNGVTTPEVESDSTIEQPVSNDLSDKDIPSEPIEASKSEVEVNACDKSQESSAVVENVEETEKSDSQISKDSTEANPVVEKQVKTNNPSTKEDNKSIKQTAPATAKNGRRKRK</sequence>
<feature type="compositionally biased region" description="Basic and acidic residues" evidence="3">
    <location>
        <begin position="646"/>
        <end position="680"/>
    </location>
</feature>
<gene>
    <name evidence="4" type="ORF">KPH14_006947</name>
</gene>
<evidence type="ECO:0000313" key="4">
    <source>
        <dbReference type="EMBL" id="KAK2584586.1"/>
    </source>
</evidence>
<feature type="compositionally biased region" description="Polar residues" evidence="3">
    <location>
        <begin position="525"/>
        <end position="546"/>
    </location>
</feature>
<comment type="similarity">
    <text evidence="1">Belongs to the taxilin family.</text>
</comment>
<reference evidence="4" key="1">
    <citation type="submission" date="2021-08" db="EMBL/GenBank/DDBJ databases">
        <authorList>
            <person name="Misof B."/>
            <person name="Oliver O."/>
            <person name="Podsiadlowski L."/>
            <person name="Donath A."/>
            <person name="Peters R."/>
            <person name="Mayer C."/>
            <person name="Rust J."/>
            <person name="Gunkel S."/>
            <person name="Lesny P."/>
            <person name="Martin S."/>
            <person name="Oeyen J.P."/>
            <person name="Petersen M."/>
            <person name="Panagiotis P."/>
            <person name="Wilbrandt J."/>
            <person name="Tanja T."/>
        </authorList>
    </citation>
    <scope>NUCLEOTIDE SEQUENCE</scope>
    <source>
        <strain evidence="4">GBR_01_08_01A</strain>
        <tissue evidence="4">Thorax + abdomen</tissue>
    </source>
</reference>
<name>A0AAD9RST0_9HYME</name>
<feature type="region of interest" description="Disordered" evidence="3">
    <location>
        <begin position="450"/>
        <end position="795"/>
    </location>
</feature>
<feature type="compositionally biased region" description="Basic and acidic residues" evidence="3">
    <location>
        <begin position="547"/>
        <end position="571"/>
    </location>
</feature>
<dbReference type="InterPro" id="IPR026183">
    <property type="entry name" value="Taxilin_fam"/>
</dbReference>
<dbReference type="EMBL" id="JAIFRP010000026">
    <property type="protein sequence ID" value="KAK2584586.1"/>
    <property type="molecule type" value="Genomic_DNA"/>
</dbReference>
<evidence type="ECO:0000256" key="3">
    <source>
        <dbReference type="SAM" id="MobiDB-lite"/>
    </source>
</evidence>
<feature type="compositionally biased region" description="Basic and acidic residues" evidence="3">
    <location>
        <begin position="598"/>
        <end position="618"/>
    </location>
</feature>
<accession>A0AAD9RST0</accession>
<feature type="region of interest" description="Disordered" evidence="3">
    <location>
        <begin position="82"/>
        <end position="133"/>
    </location>
</feature>
<organism evidence="4 5">
    <name type="scientific">Odynerus spinipes</name>
    <dbReference type="NCBI Taxonomy" id="1348599"/>
    <lineage>
        <taxon>Eukaryota</taxon>
        <taxon>Metazoa</taxon>
        <taxon>Ecdysozoa</taxon>
        <taxon>Arthropoda</taxon>
        <taxon>Hexapoda</taxon>
        <taxon>Insecta</taxon>
        <taxon>Pterygota</taxon>
        <taxon>Neoptera</taxon>
        <taxon>Endopterygota</taxon>
        <taxon>Hymenoptera</taxon>
        <taxon>Apocrita</taxon>
        <taxon>Aculeata</taxon>
        <taxon>Vespoidea</taxon>
        <taxon>Vespidae</taxon>
        <taxon>Eumeninae</taxon>
        <taxon>Odynerus</taxon>
    </lineage>
</organism>
<feature type="compositionally biased region" description="Basic and acidic residues" evidence="3">
    <location>
        <begin position="462"/>
        <end position="475"/>
    </location>
</feature>
<dbReference type="Proteomes" id="UP001258017">
    <property type="component" value="Unassembled WGS sequence"/>
</dbReference>
<feature type="compositionally biased region" description="Basic and acidic residues" evidence="3">
    <location>
        <begin position="104"/>
        <end position="133"/>
    </location>
</feature>
<keyword evidence="2" id="KW-0175">Coiled coil</keyword>
<feature type="compositionally biased region" description="Polar residues" evidence="3">
    <location>
        <begin position="619"/>
        <end position="631"/>
    </location>
</feature>
<proteinExistence type="inferred from homology"/>
<dbReference type="PANTHER" id="PTHR16127:SF13">
    <property type="entry name" value="GH01188P"/>
    <property type="match status" value="1"/>
</dbReference>
<evidence type="ECO:0000313" key="5">
    <source>
        <dbReference type="Proteomes" id="UP001258017"/>
    </source>
</evidence>
<dbReference type="AlphaFoldDB" id="A0AAD9RST0"/>
<reference evidence="4" key="2">
    <citation type="journal article" date="2023" name="Commun. Biol.">
        <title>Intrasexual cuticular hydrocarbon dimorphism in a wasp sheds light on hydrocarbon biosynthesis genes in Hymenoptera.</title>
        <authorList>
            <person name="Moris V.C."/>
            <person name="Podsiadlowski L."/>
            <person name="Martin S."/>
            <person name="Oeyen J.P."/>
            <person name="Donath A."/>
            <person name="Petersen M."/>
            <person name="Wilbrandt J."/>
            <person name="Misof B."/>
            <person name="Liedtke D."/>
            <person name="Thamm M."/>
            <person name="Scheiner R."/>
            <person name="Schmitt T."/>
            <person name="Niehuis O."/>
        </authorList>
    </citation>
    <scope>NUCLEOTIDE SEQUENCE</scope>
    <source>
        <strain evidence="4">GBR_01_08_01A</strain>
    </source>
</reference>
<feature type="coiled-coil region" evidence="2">
    <location>
        <begin position="303"/>
        <end position="393"/>
    </location>
</feature>
<dbReference type="PANTHER" id="PTHR16127">
    <property type="entry name" value="TAXILIN"/>
    <property type="match status" value="1"/>
</dbReference>
<evidence type="ECO:0008006" key="6">
    <source>
        <dbReference type="Google" id="ProtNLM"/>
    </source>
</evidence>
<evidence type="ECO:0000256" key="2">
    <source>
        <dbReference type="SAM" id="Coils"/>
    </source>
</evidence>
<feature type="compositionally biased region" description="Polar residues" evidence="3">
    <location>
        <begin position="694"/>
        <end position="704"/>
    </location>
</feature>
<feature type="compositionally biased region" description="Polar residues" evidence="3">
    <location>
        <begin position="481"/>
        <end position="494"/>
    </location>
</feature>
<feature type="compositionally biased region" description="Basic and acidic residues" evidence="3">
    <location>
        <begin position="511"/>
        <end position="523"/>
    </location>
</feature>
<evidence type="ECO:0000256" key="1">
    <source>
        <dbReference type="ARBA" id="ARBA00009550"/>
    </source>
</evidence>
<feature type="compositionally biased region" description="Basic and acidic residues" evidence="3">
    <location>
        <begin position="705"/>
        <end position="722"/>
    </location>
</feature>
<dbReference type="GO" id="GO:0019905">
    <property type="term" value="F:syntaxin binding"/>
    <property type="evidence" value="ECO:0007669"/>
    <property type="project" value="InterPro"/>
</dbReference>
<dbReference type="Pfam" id="PF09728">
    <property type="entry name" value="Taxilin"/>
    <property type="match status" value="1"/>
</dbReference>
<protein>
    <recommendedName>
        <fullName evidence="6">Beta-taxilin</fullName>
    </recommendedName>
</protein>
<keyword evidence="5" id="KW-1185">Reference proteome</keyword>